<comment type="caution">
    <text evidence="1">The sequence shown here is derived from an EMBL/GenBank/DDBJ whole genome shotgun (WGS) entry which is preliminary data.</text>
</comment>
<dbReference type="Proteomes" id="UP000228952">
    <property type="component" value="Unassembled WGS sequence"/>
</dbReference>
<dbReference type="AlphaFoldDB" id="A0A2M7W232"/>
<proteinExistence type="predicted"/>
<evidence type="ECO:0000313" key="2">
    <source>
        <dbReference type="Proteomes" id="UP000228952"/>
    </source>
</evidence>
<name>A0A2M7W232_9BACT</name>
<organism evidence="1 2">
    <name type="scientific">Candidatus Dojkabacteria bacterium CG_4_10_14_0_2_um_filter_Dojkabacteria_WS6_41_15</name>
    <dbReference type="NCBI Taxonomy" id="2014249"/>
    <lineage>
        <taxon>Bacteria</taxon>
        <taxon>Candidatus Dojkabacteria</taxon>
    </lineage>
</organism>
<accession>A0A2M7W232</accession>
<reference evidence="2" key="1">
    <citation type="submission" date="2017-09" db="EMBL/GenBank/DDBJ databases">
        <title>Depth-based differentiation of microbial function through sediment-hosted aquifers and enrichment of novel symbionts in the deep terrestrial subsurface.</title>
        <authorList>
            <person name="Probst A.J."/>
            <person name="Ladd B."/>
            <person name="Jarett J.K."/>
            <person name="Geller-Mcgrath D.E."/>
            <person name="Sieber C.M.K."/>
            <person name="Emerson J.B."/>
            <person name="Anantharaman K."/>
            <person name="Thomas B.C."/>
            <person name="Malmstrom R."/>
            <person name="Stieglmeier M."/>
            <person name="Klingl A."/>
            <person name="Woyke T."/>
            <person name="Ryan C.M."/>
            <person name="Banfield J.F."/>
        </authorList>
    </citation>
    <scope>NUCLEOTIDE SEQUENCE [LARGE SCALE GENOMIC DNA]</scope>
</reference>
<protein>
    <submittedName>
        <fullName evidence="1">Uncharacterized protein</fullName>
    </submittedName>
</protein>
<sequence>MDPSLLRTDDIAVASTVTPKIPQPPVITQKAVLSHALRHLAFLIATDKNRIYTQVISEETKTRFMALDQELAGRISG</sequence>
<gene>
    <name evidence="1" type="ORF">COX64_02220</name>
</gene>
<evidence type="ECO:0000313" key="1">
    <source>
        <dbReference type="EMBL" id="PJA14336.1"/>
    </source>
</evidence>
<dbReference type="EMBL" id="PFQB01000054">
    <property type="protein sequence ID" value="PJA14336.1"/>
    <property type="molecule type" value="Genomic_DNA"/>
</dbReference>